<proteinExistence type="predicted"/>
<dbReference type="GO" id="GO:0008671">
    <property type="term" value="F:2-dehydro-3-deoxygalactonokinase activity"/>
    <property type="evidence" value="ECO:0007669"/>
    <property type="project" value="InterPro"/>
</dbReference>
<dbReference type="CDD" id="cd24012">
    <property type="entry name" value="ASKHA_NBD_KDGal-kinase"/>
    <property type="match status" value="1"/>
</dbReference>
<organism evidence="1 2">
    <name type="scientific">Enterobacillus tribolii</name>
    <dbReference type="NCBI Taxonomy" id="1487935"/>
    <lineage>
        <taxon>Bacteria</taxon>
        <taxon>Pseudomonadati</taxon>
        <taxon>Pseudomonadota</taxon>
        <taxon>Gammaproteobacteria</taxon>
        <taxon>Enterobacterales</taxon>
        <taxon>Hafniaceae</taxon>
        <taxon>Enterobacillus</taxon>
    </lineage>
</organism>
<dbReference type="Gene3D" id="3.30.420.310">
    <property type="entry name" value="2-keto-3-deoxy-galactonokinase, C-terminal domain"/>
    <property type="match status" value="1"/>
</dbReference>
<dbReference type="Proteomes" id="UP000254848">
    <property type="component" value="Unassembled WGS sequence"/>
</dbReference>
<keyword evidence="2" id="KW-1185">Reference proteome</keyword>
<dbReference type="Pfam" id="PF05035">
    <property type="entry name" value="DGOK"/>
    <property type="match status" value="1"/>
</dbReference>
<keyword evidence="1" id="KW-0808">Transferase</keyword>
<comment type="caution">
    <text evidence="1">The sequence shown here is derived from an EMBL/GenBank/DDBJ whole genome shotgun (WGS) entry which is preliminary data.</text>
</comment>
<evidence type="ECO:0000313" key="1">
    <source>
        <dbReference type="EMBL" id="RDK96008.1"/>
    </source>
</evidence>
<protein>
    <submittedName>
        <fullName evidence="1">2-keto-3-deoxygalactonate kinase</fullName>
    </submittedName>
</protein>
<sequence>MYHMKGKSNWIAIDWGTTNFRAFLLEDERIIARLAEPCGLLSVENKQFGATLQRLLAPWLEERCALPVVMAGMVGSQQGWQDVPYATLPAGAQNLVRGTYTFTTPWGSPAWIIPGVTGNSRYGQPDVMRGEEIQLLGLAQCHPAQEHFALLPGTHSKHARMRQGEIVDFTTFMTGELFSLLCQHSLLGRDLPEQEPHDPSFALGIDTASEGTPFSHLIFSARTRRLAGEIALPHIHSYLSGLLIGHELATVDGGQPAWVVGSSALTARYQQAAGRLGLKLNAVDGDTCFLQGLNSLRSLVQEIA</sequence>
<reference evidence="1 2" key="1">
    <citation type="submission" date="2018-07" db="EMBL/GenBank/DDBJ databases">
        <title>Genomic Encyclopedia of Type Strains, Phase IV (KMG-IV): sequencing the most valuable type-strain genomes for metagenomic binning, comparative biology and taxonomic classification.</title>
        <authorList>
            <person name="Goeker M."/>
        </authorList>
    </citation>
    <scope>NUCLEOTIDE SEQUENCE [LARGE SCALE GENOMIC DNA]</scope>
    <source>
        <strain evidence="1 2">DSM 103736</strain>
    </source>
</reference>
<dbReference type="AlphaFoldDB" id="A0A370R247"/>
<dbReference type="EMBL" id="QRAP01000002">
    <property type="protein sequence ID" value="RDK96008.1"/>
    <property type="molecule type" value="Genomic_DNA"/>
</dbReference>
<dbReference type="RefSeq" id="WP_230472967.1">
    <property type="nucleotide sequence ID" value="NZ_QRAP01000002.1"/>
</dbReference>
<accession>A0A370R247</accession>
<dbReference type="InterPro" id="IPR042258">
    <property type="entry name" value="DGOK_N"/>
</dbReference>
<evidence type="ECO:0000313" key="2">
    <source>
        <dbReference type="Proteomes" id="UP000254848"/>
    </source>
</evidence>
<dbReference type="InterPro" id="IPR007729">
    <property type="entry name" value="DGOK"/>
</dbReference>
<dbReference type="GO" id="GO:0034194">
    <property type="term" value="P:D-galactonate catabolic process"/>
    <property type="evidence" value="ECO:0007669"/>
    <property type="project" value="InterPro"/>
</dbReference>
<dbReference type="Gene3D" id="3.30.420.300">
    <property type="entry name" value="2-keto-3-deoxy-galactonokinase, substrate binding domain"/>
    <property type="match status" value="1"/>
</dbReference>
<gene>
    <name evidence="1" type="ORF">C8D90_102495</name>
</gene>
<name>A0A370R247_9GAMM</name>
<keyword evidence="1" id="KW-0418">Kinase</keyword>
<dbReference type="InterPro" id="IPR042257">
    <property type="entry name" value="DGOK_C"/>
</dbReference>